<dbReference type="AlphaFoldDB" id="E2BMQ6"/>
<dbReference type="Gene3D" id="3.30.420.10">
    <property type="entry name" value="Ribonuclease H-like superfamily/Ribonuclease H"/>
    <property type="match status" value="1"/>
</dbReference>
<accession>E2BMQ6</accession>
<dbReference type="InterPro" id="IPR052709">
    <property type="entry name" value="Transposase-MT_Hybrid"/>
</dbReference>
<dbReference type="InterPro" id="IPR036397">
    <property type="entry name" value="RNaseH_sf"/>
</dbReference>
<feature type="non-terminal residue" evidence="1">
    <location>
        <position position="68"/>
    </location>
</feature>
<evidence type="ECO:0008006" key="3">
    <source>
        <dbReference type="Google" id="ProtNLM"/>
    </source>
</evidence>
<dbReference type="OrthoDB" id="7543959at2759"/>
<organism evidence="2">
    <name type="scientific">Harpegnathos saltator</name>
    <name type="common">Jerdon's jumping ant</name>
    <dbReference type="NCBI Taxonomy" id="610380"/>
    <lineage>
        <taxon>Eukaryota</taxon>
        <taxon>Metazoa</taxon>
        <taxon>Ecdysozoa</taxon>
        <taxon>Arthropoda</taxon>
        <taxon>Hexapoda</taxon>
        <taxon>Insecta</taxon>
        <taxon>Pterygota</taxon>
        <taxon>Neoptera</taxon>
        <taxon>Endopterygota</taxon>
        <taxon>Hymenoptera</taxon>
        <taxon>Apocrita</taxon>
        <taxon>Aculeata</taxon>
        <taxon>Formicoidea</taxon>
        <taxon>Formicidae</taxon>
        <taxon>Ponerinae</taxon>
        <taxon>Ponerini</taxon>
        <taxon>Harpegnathos</taxon>
    </lineage>
</organism>
<evidence type="ECO:0000313" key="1">
    <source>
        <dbReference type="EMBL" id="EFN83025.1"/>
    </source>
</evidence>
<sequence length="68" mass="8166">KWVPPLLTVNQKQQRVDDSAGCLELFQRNKKDFLMRYVTMDETWIHHYTPESNRQSAEWTATDETRPK</sequence>
<protein>
    <recommendedName>
        <fullName evidence="3">Histone-lysine N-methyltransferase SETMAR</fullName>
    </recommendedName>
</protein>
<name>E2BMQ6_HARSA</name>
<dbReference type="GO" id="GO:0003676">
    <property type="term" value="F:nucleic acid binding"/>
    <property type="evidence" value="ECO:0007669"/>
    <property type="project" value="InterPro"/>
</dbReference>
<evidence type="ECO:0000313" key="2">
    <source>
        <dbReference type="Proteomes" id="UP000008237"/>
    </source>
</evidence>
<dbReference type="PANTHER" id="PTHR46060">
    <property type="entry name" value="MARINER MOS1 TRANSPOSASE-LIKE PROTEIN"/>
    <property type="match status" value="1"/>
</dbReference>
<dbReference type="Proteomes" id="UP000008237">
    <property type="component" value="Unassembled WGS sequence"/>
</dbReference>
<feature type="non-terminal residue" evidence="1">
    <location>
        <position position="1"/>
    </location>
</feature>
<gene>
    <name evidence="1" type="ORF">EAI_02726</name>
</gene>
<dbReference type="PANTHER" id="PTHR46060:SF1">
    <property type="entry name" value="MARINER MOS1 TRANSPOSASE-LIKE PROTEIN"/>
    <property type="match status" value="1"/>
</dbReference>
<reference evidence="1 2" key="1">
    <citation type="journal article" date="2010" name="Science">
        <title>Genomic comparison of the ants Camponotus floridanus and Harpegnathos saltator.</title>
        <authorList>
            <person name="Bonasio R."/>
            <person name="Zhang G."/>
            <person name="Ye C."/>
            <person name="Mutti N.S."/>
            <person name="Fang X."/>
            <person name="Qin N."/>
            <person name="Donahue G."/>
            <person name="Yang P."/>
            <person name="Li Q."/>
            <person name="Li C."/>
            <person name="Zhang P."/>
            <person name="Huang Z."/>
            <person name="Berger S.L."/>
            <person name="Reinberg D."/>
            <person name="Wang J."/>
            <person name="Liebig J."/>
        </authorList>
    </citation>
    <scope>NUCLEOTIDE SEQUENCE [LARGE SCALE GENOMIC DNA]</scope>
    <source>
        <strain evidence="1 2">R22 G/1</strain>
    </source>
</reference>
<proteinExistence type="predicted"/>
<dbReference type="InParanoid" id="E2BMQ6"/>
<dbReference type="EMBL" id="GL449291">
    <property type="protein sequence ID" value="EFN83025.1"/>
    <property type="molecule type" value="Genomic_DNA"/>
</dbReference>
<keyword evidence="2" id="KW-1185">Reference proteome</keyword>